<dbReference type="Proteomes" id="UP000319449">
    <property type="component" value="Unassembled WGS sequence"/>
</dbReference>
<dbReference type="PROSITE" id="PS51257">
    <property type="entry name" value="PROKAR_LIPOPROTEIN"/>
    <property type="match status" value="1"/>
</dbReference>
<comment type="caution">
    <text evidence="1">The sequence shown here is derived from an EMBL/GenBank/DDBJ whole genome shotgun (WGS) entry which is preliminary data.</text>
</comment>
<evidence type="ECO:0000313" key="2">
    <source>
        <dbReference type="Proteomes" id="UP000319449"/>
    </source>
</evidence>
<gene>
    <name evidence="1" type="ORF">JN12_02634</name>
</gene>
<dbReference type="RefSeq" id="WP_145023483.1">
    <property type="nucleotide sequence ID" value="NZ_VLLN01000016.1"/>
</dbReference>
<organism evidence="1 2">
    <name type="scientific">Geobacter argillaceus</name>
    <dbReference type="NCBI Taxonomy" id="345631"/>
    <lineage>
        <taxon>Bacteria</taxon>
        <taxon>Pseudomonadati</taxon>
        <taxon>Thermodesulfobacteriota</taxon>
        <taxon>Desulfuromonadia</taxon>
        <taxon>Geobacterales</taxon>
        <taxon>Geobacteraceae</taxon>
        <taxon>Geobacter</taxon>
    </lineage>
</organism>
<evidence type="ECO:0000313" key="1">
    <source>
        <dbReference type="EMBL" id="TWJ18412.1"/>
    </source>
</evidence>
<protein>
    <submittedName>
        <fullName evidence="1">Uncharacterized protein</fullName>
    </submittedName>
</protein>
<dbReference type="EMBL" id="VLLN01000016">
    <property type="protein sequence ID" value="TWJ18412.1"/>
    <property type="molecule type" value="Genomic_DNA"/>
</dbReference>
<keyword evidence="2" id="KW-1185">Reference proteome</keyword>
<name>A0A562VKR6_9BACT</name>
<dbReference type="AlphaFoldDB" id="A0A562VKR6"/>
<reference evidence="1 2" key="1">
    <citation type="submission" date="2019-07" db="EMBL/GenBank/DDBJ databases">
        <title>Genomic Encyclopedia of Archaeal and Bacterial Type Strains, Phase II (KMG-II): from individual species to whole genera.</title>
        <authorList>
            <person name="Goeker M."/>
        </authorList>
    </citation>
    <scope>NUCLEOTIDE SEQUENCE [LARGE SCALE GENOMIC DNA]</scope>
    <source>
        <strain evidence="1 2">ATCC BAA-1139</strain>
    </source>
</reference>
<sequence length="169" mass="17133">MKKHLFTIGAALIALQGLFGCGGGGGTDSLTPVNPSSTATITFAVLSTSHAAPIRGIEVKMTLPQGLSVKTATNSNQIDSTVLKGLKNAGSLPVSGTYAASTNQIDIIVVDVSGNVSGIGFGKFAQLVCNLQSGTSVSQLSLSAPTLFDVQGPSQFGSLPNMLPLITLQ</sequence>
<proteinExistence type="predicted"/>
<accession>A0A562VKR6</accession>